<dbReference type="EMBL" id="CP040396">
    <property type="protein sequence ID" value="QCT02533.1"/>
    <property type="molecule type" value="Genomic_DNA"/>
</dbReference>
<dbReference type="Proteomes" id="UP000300879">
    <property type="component" value="Chromosome"/>
</dbReference>
<evidence type="ECO:0000313" key="3">
    <source>
        <dbReference type="Proteomes" id="UP000300879"/>
    </source>
</evidence>
<name>A0A4P8XJS2_9BACL</name>
<dbReference type="AlphaFoldDB" id="A0A4P8XJS2"/>
<feature type="transmembrane region" description="Helical" evidence="1">
    <location>
        <begin position="7"/>
        <end position="27"/>
    </location>
</feature>
<organism evidence="2 3">
    <name type="scientific">Paenibacillus algicola</name>
    <dbReference type="NCBI Taxonomy" id="2565926"/>
    <lineage>
        <taxon>Bacteria</taxon>
        <taxon>Bacillati</taxon>
        <taxon>Bacillota</taxon>
        <taxon>Bacilli</taxon>
        <taxon>Bacillales</taxon>
        <taxon>Paenibacillaceae</taxon>
        <taxon>Paenibacillus</taxon>
    </lineage>
</organism>
<keyword evidence="1" id="KW-1133">Transmembrane helix</keyword>
<evidence type="ECO:0000256" key="1">
    <source>
        <dbReference type="SAM" id="Phobius"/>
    </source>
</evidence>
<evidence type="ECO:0000313" key="2">
    <source>
        <dbReference type="EMBL" id="QCT02533.1"/>
    </source>
</evidence>
<proteinExistence type="predicted"/>
<sequence length="37" mass="4272">MRMSKWFVNSLIILFMLLMAGLLWWGLAGAPSLEDIF</sequence>
<keyword evidence="3" id="KW-1185">Reference proteome</keyword>
<protein>
    <submittedName>
        <fullName evidence="2">Uncharacterized protein</fullName>
    </submittedName>
</protein>
<reference evidence="2 3" key="1">
    <citation type="submission" date="2019-05" db="EMBL/GenBank/DDBJ databases">
        <authorList>
            <person name="Chen C."/>
        </authorList>
    </citation>
    <scope>NUCLEOTIDE SEQUENCE [LARGE SCALE GENOMIC DNA]</scope>
    <source>
        <strain evidence="2 3">HB172198</strain>
    </source>
</reference>
<keyword evidence="1" id="KW-0812">Transmembrane</keyword>
<gene>
    <name evidence="2" type="ORF">E6C60_1818</name>
</gene>
<accession>A0A4P8XJS2</accession>
<keyword evidence="1" id="KW-0472">Membrane</keyword>
<dbReference type="KEGG" id="palo:E6C60_1818"/>